<dbReference type="GO" id="GO:0005524">
    <property type="term" value="F:ATP binding"/>
    <property type="evidence" value="ECO:0007669"/>
    <property type="project" value="UniProtKB-KW"/>
</dbReference>
<dbReference type="HOGENOM" id="CLU_000604_86_2_11"/>
<dbReference type="GeneID" id="29472041"/>
<dbReference type="eggNOG" id="COG4172">
    <property type="taxonomic scope" value="Bacteria"/>
</dbReference>
<dbReference type="Pfam" id="PF08352">
    <property type="entry name" value="oligo_HPY"/>
    <property type="match status" value="2"/>
</dbReference>
<keyword evidence="6" id="KW-1185">Reference proteome</keyword>
<dbReference type="NCBIfam" id="NF007739">
    <property type="entry name" value="PRK10419.1"/>
    <property type="match status" value="2"/>
</dbReference>
<dbReference type="PROSITE" id="PS00211">
    <property type="entry name" value="ABC_TRANSPORTER_1"/>
    <property type="match status" value="1"/>
</dbReference>
<comment type="similarity">
    <text evidence="1">Belongs to the ABC transporter superfamily.</text>
</comment>
<protein>
    <submittedName>
        <fullName evidence="5">Nucleotide-binding ABC transporter subunit</fullName>
    </submittedName>
</protein>
<keyword evidence="3" id="KW-0547">Nucleotide-binding</keyword>
<evidence type="ECO:0000313" key="5">
    <source>
        <dbReference type="EMBL" id="CAQ01620.1"/>
    </source>
</evidence>
<dbReference type="SUPFAM" id="SSF52540">
    <property type="entry name" value="P-loop containing nucleoside triphosphate hydrolases"/>
    <property type="match status" value="2"/>
</dbReference>
<dbReference type="GO" id="GO:0015833">
    <property type="term" value="P:peptide transport"/>
    <property type="evidence" value="ECO:0007669"/>
    <property type="project" value="InterPro"/>
</dbReference>
<evidence type="ECO:0000256" key="3">
    <source>
        <dbReference type="ARBA" id="ARBA00022741"/>
    </source>
</evidence>
<dbReference type="SMART" id="SM00382">
    <property type="entry name" value="AAA"/>
    <property type="match status" value="2"/>
</dbReference>
<dbReference type="RefSeq" id="WP_012298884.1">
    <property type="nucleotide sequence ID" value="NC_010407.1"/>
</dbReference>
<organism evidence="5 6">
    <name type="scientific">Clavibacter sepedonicus</name>
    <name type="common">Clavibacter michiganensis subsp. sepedonicus</name>
    <dbReference type="NCBI Taxonomy" id="31964"/>
    <lineage>
        <taxon>Bacteria</taxon>
        <taxon>Bacillati</taxon>
        <taxon>Actinomycetota</taxon>
        <taxon>Actinomycetes</taxon>
        <taxon>Micrococcales</taxon>
        <taxon>Microbacteriaceae</taxon>
        <taxon>Clavibacter</taxon>
    </lineage>
</organism>
<dbReference type="KEGG" id="cms:CMS1509"/>
<dbReference type="NCBIfam" id="NF008453">
    <property type="entry name" value="PRK11308.1"/>
    <property type="match status" value="2"/>
</dbReference>
<dbReference type="PANTHER" id="PTHR43776:SF7">
    <property type="entry name" value="D,D-DIPEPTIDE TRANSPORT ATP-BINDING PROTEIN DDPF-RELATED"/>
    <property type="match status" value="1"/>
</dbReference>
<dbReference type="PANTHER" id="PTHR43776">
    <property type="entry name" value="TRANSPORT ATP-BINDING PROTEIN"/>
    <property type="match status" value="1"/>
</dbReference>
<dbReference type="InterPro" id="IPR003593">
    <property type="entry name" value="AAA+_ATPase"/>
</dbReference>
<gene>
    <name evidence="5" type="ordered locus">CMS1509</name>
</gene>
<dbReference type="Gene3D" id="3.40.50.300">
    <property type="entry name" value="P-loop containing nucleotide triphosphate hydrolases"/>
    <property type="match status" value="2"/>
</dbReference>
<dbReference type="InterPro" id="IPR050319">
    <property type="entry name" value="ABC_transp_ATP-bind"/>
</dbReference>
<dbReference type="GO" id="GO:0055085">
    <property type="term" value="P:transmembrane transport"/>
    <property type="evidence" value="ECO:0007669"/>
    <property type="project" value="UniProtKB-ARBA"/>
</dbReference>
<reference evidence="5 6" key="1">
    <citation type="journal article" date="2008" name="J. Bacteriol.">
        <title>Genome of the actinomycete plant pathogen Clavibacter michiganensis subsp. sepedonicus suggests recent niche adaptation.</title>
        <authorList>
            <person name="Bentley S.D."/>
            <person name="Corton C."/>
            <person name="Brown S.E."/>
            <person name="Barron A."/>
            <person name="Clark L."/>
            <person name="Doggett J."/>
            <person name="Harris B."/>
            <person name="Ormond D."/>
            <person name="Quail M.A."/>
            <person name="May G."/>
            <person name="Francis D."/>
            <person name="Knudson D."/>
            <person name="Parkhill J."/>
            <person name="Ishimaru C.A."/>
        </authorList>
    </citation>
    <scope>NUCLEOTIDE SEQUENCE [LARGE SCALE GENOMIC DNA]</scope>
    <source>
        <strain evidence="6">ATCC 33113 / DSM 20744 / JCM 9667 / LMG 2889 / ICMP 2535 / C-1</strain>
    </source>
</reference>
<evidence type="ECO:0000313" key="6">
    <source>
        <dbReference type="Proteomes" id="UP000001318"/>
    </source>
</evidence>
<evidence type="ECO:0000256" key="1">
    <source>
        <dbReference type="ARBA" id="ARBA00005417"/>
    </source>
</evidence>
<evidence type="ECO:0000256" key="2">
    <source>
        <dbReference type="ARBA" id="ARBA00022448"/>
    </source>
</evidence>
<dbReference type="EMBL" id="AM849034">
    <property type="protein sequence ID" value="CAQ01620.1"/>
    <property type="molecule type" value="Genomic_DNA"/>
</dbReference>
<sequence>MSGGSGQDAPAPAIRVEDLRVSFGGVPVVHGVSLRIAPGECLALVGTSGSGKSVIARSLLGLAGPGADVQADALEIAGRDLRGAGPREWRRVRGSGVGLVLQDALSSLDPLRPIGREIGDALLVHGMRDPRARRARVLELLERVGMPDPEARVHQRSGELSGGLRQRALLAAALALDPPLLVADEPTTALDATVQARIIDLLADLRTRGQATLLVSHDLAVVARLADRVAVMHDGRIVEEGPTAQILRAPAHRRTRALVAAVPTGVPRGVPLSEARLEAAAESPESSAAPHADDRVVLRATGLSRSYRGPAGSARTAVDDVSLQVRRGRTLGLVGGSGSGKTTVARLLLALEEPDAGVVTLDGEPWSGIPERARRGRRARVGAVYQDPLASFDPRWSVDRILRDALDVAGLSGPDVRDTPCTLLAQVGLEPAILRRSPARLSGGQRQRVAIARALAARPDLLICDEPVSALDIAVQAQVLDLLDELQRRLGLGILLISHDLGVVAHMSDEVHVMSEGRVVESGSAADVLTRPTHPVTRALLDAVPRLDEGVAPR</sequence>
<accession>B0RAT2</accession>
<dbReference type="Proteomes" id="UP000001318">
    <property type="component" value="Chromosome"/>
</dbReference>
<dbReference type="InterPro" id="IPR017871">
    <property type="entry name" value="ABC_transporter-like_CS"/>
</dbReference>
<dbReference type="AlphaFoldDB" id="B0RAT2"/>
<dbReference type="GO" id="GO:0016887">
    <property type="term" value="F:ATP hydrolysis activity"/>
    <property type="evidence" value="ECO:0007669"/>
    <property type="project" value="InterPro"/>
</dbReference>
<dbReference type="CDD" id="cd03257">
    <property type="entry name" value="ABC_NikE_OppD_transporters"/>
    <property type="match status" value="2"/>
</dbReference>
<keyword evidence="4" id="KW-0067">ATP-binding</keyword>
<keyword evidence="2" id="KW-0813">Transport</keyword>
<proteinExistence type="inferred from homology"/>
<name>B0RAT2_CLASE</name>
<dbReference type="InterPro" id="IPR027417">
    <property type="entry name" value="P-loop_NTPase"/>
</dbReference>
<dbReference type="Pfam" id="PF00005">
    <property type="entry name" value="ABC_tran"/>
    <property type="match status" value="2"/>
</dbReference>
<dbReference type="InterPro" id="IPR003439">
    <property type="entry name" value="ABC_transporter-like_ATP-bd"/>
</dbReference>
<evidence type="ECO:0000256" key="4">
    <source>
        <dbReference type="ARBA" id="ARBA00022840"/>
    </source>
</evidence>
<dbReference type="STRING" id="31964.CMS1509"/>
<dbReference type="OrthoDB" id="4008250at2"/>
<dbReference type="PROSITE" id="PS50893">
    <property type="entry name" value="ABC_TRANSPORTER_2"/>
    <property type="match status" value="2"/>
</dbReference>
<dbReference type="InterPro" id="IPR013563">
    <property type="entry name" value="Oligopep_ABC_C"/>
</dbReference>